<evidence type="ECO:0000313" key="2">
    <source>
        <dbReference type="EMBL" id="OWZ03232.1"/>
    </source>
</evidence>
<keyword evidence="1" id="KW-1133">Transmembrane helix</keyword>
<dbReference type="AlphaFoldDB" id="A0A225VD27"/>
<keyword evidence="1" id="KW-0472">Membrane</keyword>
<sequence length="74" mass="8780">VEFRVRQVVLIVRNWVRNRAFRAALVVFIGLRVWHFLRRRRLPQFLAQILIRWLAKVSSMDGNSQLANAAAPRR</sequence>
<comment type="caution">
    <text evidence="2">The sequence shown here is derived from an EMBL/GenBank/DDBJ whole genome shotgun (WGS) entry which is preliminary data.</text>
</comment>
<evidence type="ECO:0000313" key="3">
    <source>
        <dbReference type="Proteomes" id="UP000198211"/>
    </source>
</evidence>
<organism evidence="2 3">
    <name type="scientific">Phytophthora megakarya</name>
    <dbReference type="NCBI Taxonomy" id="4795"/>
    <lineage>
        <taxon>Eukaryota</taxon>
        <taxon>Sar</taxon>
        <taxon>Stramenopiles</taxon>
        <taxon>Oomycota</taxon>
        <taxon>Peronosporomycetes</taxon>
        <taxon>Peronosporales</taxon>
        <taxon>Peronosporaceae</taxon>
        <taxon>Phytophthora</taxon>
    </lineage>
</organism>
<dbReference type="EMBL" id="NBNE01005641">
    <property type="protein sequence ID" value="OWZ03232.1"/>
    <property type="molecule type" value="Genomic_DNA"/>
</dbReference>
<dbReference type="Proteomes" id="UP000198211">
    <property type="component" value="Unassembled WGS sequence"/>
</dbReference>
<reference evidence="3" key="1">
    <citation type="submission" date="2017-03" db="EMBL/GenBank/DDBJ databases">
        <title>Phytopthora megakarya and P. palmivora, two closely related causual agents of cacao black pod achieved similar genome size and gene model numbers by different mechanisms.</title>
        <authorList>
            <person name="Ali S."/>
            <person name="Shao J."/>
            <person name="Larry D.J."/>
            <person name="Kronmiller B."/>
            <person name="Shen D."/>
            <person name="Strem M.D."/>
            <person name="Melnick R.L."/>
            <person name="Guiltinan M.J."/>
            <person name="Tyler B.M."/>
            <person name="Meinhardt L.W."/>
            <person name="Bailey B.A."/>
        </authorList>
    </citation>
    <scope>NUCLEOTIDE SEQUENCE [LARGE SCALE GENOMIC DNA]</scope>
    <source>
        <strain evidence="3">zdho120</strain>
    </source>
</reference>
<dbReference type="STRING" id="4795.A0A225VD27"/>
<accession>A0A225VD27</accession>
<keyword evidence="1" id="KW-0812">Transmembrane</keyword>
<evidence type="ECO:0000256" key="1">
    <source>
        <dbReference type="SAM" id="Phobius"/>
    </source>
</evidence>
<name>A0A225VD27_9STRA</name>
<proteinExistence type="predicted"/>
<feature type="non-terminal residue" evidence="2">
    <location>
        <position position="1"/>
    </location>
</feature>
<protein>
    <submittedName>
        <fullName evidence="2">Uncharacterized protein</fullName>
    </submittedName>
</protein>
<keyword evidence="3" id="KW-1185">Reference proteome</keyword>
<gene>
    <name evidence="2" type="ORF">PHMEG_00025073</name>
</gene>
<feature type="transmembrane region" description="Helical" evidence="1">
    <location>
        <begin position="20"/>
        <end position="37"/>
    </location>
</feature>